<gene>
    <name evidence="1" type="ORF">VP01_325g3</name>
</gene>
<reference evidence="1 2" key="1">
    <citation type="submission" date="2015-08" db="EMBL/GenBank/DDBJ databases">
        <title>Next Generation Sequencing and Analysis of the Genome of Puccinia sorghi L Schw, the Causal Agent of Maize Common Rust.</title>
        <authorList>
            <person name="Rochi L."/>
            <person name="Burguener G."/>
            <person name="Darino M."/>
            <person name="Turjanski A."/>
            <person name="Kreff E."/>
            <person name="Dieguez M.J."/>
            <person name="Sacco F."/>
        </authorList>
    </citation>
    <scope>NUCLEOTIDE SEQUENCE [LARGE SCALE GENOMIC DNA]</scope>
    <source>
        <strain evidence="1 2">RO10H11247</strain>
    </source>
</reference>
<keyword evidence="2" id="KW-1185">Reference proteome</keyword>
<evidence type="ECO:0000313" key="1">
    <source>
        <dbReference type="EMBL" id="KNZ53380.1"/>
    </source>
</evidence>
<comment type="caution">
    <text evidence="1">The sequence shown here is derived from an EMBL/GenBank/DDBJ whole genome shotgun (WGS) entry which is preliminary data.</text>
</comment>
<dbReference type="AlphaFoldDB" id="A0A0L6UZV8"/>
<proteinExistence type="predicted"/>
<evidence type="ECO:0000313" key="2">
    <source>
        <dbReference type="Proteomes" id="UP000037035"/>
    </source>
</evidence>
<dbReference type="Proteomes" id="UP000037035">
    <property type="component" value="Unassembled WGS sequence"/>
</dbReference>
<accession>A0A0L6UZV8</accession>
<organism evidence="1 2">
    <name type="scientific">Puccinia sorghi</name>
    <dbReference type="NCBI Taxonomy" id="27349"/>
    <lineage>
        <taxon>Eukaryota</taxon>
        <taxon>Fungi</taxon>
        <taxon>Dikarya</taxon>
        <taxon>Basidiomycota</taxon>
        <taxon>Pucciniomycotina</taxon>
        <taxon>Pucciniomycetes</taxon>
        <taxon>Pucciniales</taxon>
        <taxon>Pucciniaceae</taxon>
        <taxon>Puccinia</taxon>
    </lineage>
</organism>
<protein>
    <submittedName>
        <fullName evidence="1">Putative signal peptide protein</fullName>
    </submittedName>
</protein>
<dbReference type="EMBL" id="LAVV01008235">
    <property type="protein sequence ID" value="KNZ53380.1"/>
    <property type="molecule type" value="Genomic_DNA"/>
</dbReference>
<name>A0A0L6UZV8_9BASI</name>
<dbReference type="VEuPathDB" id="FungiDB:VP01_325g3"/>
<sequence>MHFVLNSVLLSTLAPLWLYLLSLFTSASKRSVKTNFQFLFMVDLIHCILRLNNQYIKLKPLVFVELASLLYSLNLGAVGCTFPCC</sequence>